<dbReference type="Proteomes" id="UP000729402">
    <property type="component" value="Unassembled WGS sequence"/>
</dbReference>
<organism evidence="4 5">
    <name type="scientific">Zizania palustris</name>
    <name type="common">Northern wild rice</name>
    <dbReference type="NCBI Taxonomy" id="103762"/>
    <lineage>
        <taxon>Eukaryota</taxon>
        <taxon>Viridiplantae</taxon>
        <taxon>Streptophyta</taxon>
        <taxon>Embryophyta</taxon>
        <taxon>Tracheophyta</taxon>
        <taxon>Spermatophyta</taxon>
        <taxon>Magnoliopsida</taxon>
        <taxon>Liliopsida</taxon>
        <taxon>Poales</taxon>
        <taxon>Poaceae</taxon>
        <taxon>BOP clade</taxon>
        <taxon>Oryzoideae</taxon>
        <taxon>Oryzeae</taxon>
        <taxon>Zizaniinae</taxon>
        <taxon>Zizania</taxon>
    </lineage>
</organism>
<evidence type="ECO:0000313" key="4">
    <source>
        <dbReference type="EMBL" id="KAG8076041.1"/>
    </source>
</evidence>
<comment type="caution">
    <text evidence="4">The sequence shown here is derived from an EMBL/GenBank/DDBJ whole genome shotgun (WGS) entry which is preliminary data.</text>
</comment>
<dbReference type="InterPro" id="IPR026961">
    <property type="entry name" value="PGG_dom"/>
</dbReference>
<sequence>MLQGGPGLENQRAPGAGDGAAPAPPPPAVQVPVPDGRLEWLNKMQGWLMVIATLVAGITYQVGVTVPGRRHLAARRQP</sequence>
<gene>
    <name evidence="4" type="ORF">GUJ93_ZPchr0006g40668</name>
</gene>
<evidence type="ECO:0000256" key="2">
    <source>
        <dbReference type="SAM" id="Phobius"/>
    </source>
</evidence>
<name>A0A8J5TG52_ZIZPA</name>
<feature type="domain" description="PGG" evidence="3">
    <location>
        <begin position="39"/>
        <end position="69"/>
    </location>
</feature>
<reference evidence="4" key="2">
    <citation type="submission" date="2021-02" db="EMBL/GenBank/DDBJ databases">
        <authorList>
            <person name="Kimball J.A."/>
            <person name="Haas M.W."/>
            <person name="Macchietto M."/>
            <person name="Kono T."/>
            <person name="Duquette J."/>
            <person name="Shao M."/>
        </authorList>
    </citation>
    <scope>NUCLEOTIDE SEQUENCE</scope>
    <source>
        <tissue evidence="4">Fresh leaf tissue</tissue>
    </source>
</reference>
<dbReference type="EMBL" id="JAAALK010000283">
    <property type="protein sequence ID" value="KAG8076041.1"/>
    <property type="molecule type" value="Genomic_DNA"/>
</dbReference>
<dbReference type="OrthoDB" id="681126at2759"/>
<keyword evidence="5" id="KW-1185">Reference proteome</keyword>
<protein>
    <recommendedName>
        <fullName evidence="3">PGG domain-containing protein</fullName>
    </recommendedName>
</protein>
<keyword evidence="2" id="KW-1133">Transmembrane helix</keyword>
<dbReference type="AlphaFoldDB" id="A0A8J5TG52"/>
<evidence type="ECO:0000256" key="1">
    <source>
        <dbReference type="SAM" id="MobiDB-lite"/>
    </source>
</evidence>
<evidence type="ECO:0000259" key="3">
    <source>
        <dbReference type="Pfam" id="PF13962"/>
    </source>
</evidence>
<dbReference type="Pfam" id="PF13962">
    <property type="entry name" value="PGG"/>
    <property type="match status" value="1"/>
</dbReference>
<reference evidence="4" key="1">
    <citation type="journal article" date="2021" name="bioRxiv">
        <title>Whole Genome Assembly and Annotation of Northern Wild Rice, Zizania palustris L., Supports a Whole Genome Duplication in the Zizania Genus.</title>
        <authorList>
            <person name="Haas M."/>
            <person name="Kono T."/>
            <person name="Macchietto M."/>
            <person name="Millas R."/>
            <person name="McGilp L."/>
            <person name="Shao M."/>
            <person name="Duquette J."/>
            <person name="Hirsch C.N."/>
            <person name="Kimball J."/>
        </authorList>
    </citation>
    <scope>NUCLEOTIDE SEQUENCE</scope>
    <source>
        <tissue evidence="4">Fresh leaf tissue</tissue>
    </source>
</reference>
<accession>A0A8J5TG52</accession>
<feature type="transmembrane region" description="Helical" evidence="2">
    <location>
        <begin position="46"/>
        <end position="66"/>
    </location>
</feature>
<evidence type="ECO:0000313" key="5">
    <source>
        <dbReference type="Proteomes" id="UP000729402"/>
    </source>
</evidence>
<keyword evidence="2" id="KW-0472">Membrane</keyword>
<keyword evidence="2" id="KW-0812">Transmembrane</keyword>
<proteinExistence type="predicted"/>
<feature type="region of interest" description="Disordered" evidence="1">
    <location>
        <begin position="1"/>
        <end position="31"/>
    </location>
</feature>